<feature type="compositionally biased region" description="Basic and acidic residues" evidence="1">
    <location>
        <begin position="68"/>
        <end position="79"/>
    </location>
</feature>
<evidence type="ECO:0000256" key="1">
    <source>
        <dbReference type="SAM" id="MobiDB-lite"/>
    </source>
</evidence>
<dbReference type="AlphaFoldDB" id="A0A1I8GXP9"/>
<accession>A0A1I8GXP9</accession>
<dbReference type="WBParaSite" id="maker-uti_cns_0003571-snap-gene-0.17-mRNA-1">
    <property type="protein sequence ID" value="maker-uti_cns_0003571-snap-gene-0.17-mRNA-1"/>
    <property type="gene ID" value="maker-uti_cns_0003571-snap-gene-0.17"/>
</dbReference>
<reference evidence="3" key="1">
    <citation type="submission" date="2016-11" db="UniProtKB">
        <authorList>
            <consortium name="WormBaseParasite"/>
        </authorList>
    </citation>
    <scope>IDENTIFICATION</scope>
</reference>
<feature type="region of interest" description="Disordered" evidence="1">
    <location>
        <begin position="22"/>
        <end position="118"/>
    </location>
</feature>
<proteinExistence type="predicted"/>
<feature type="compositionally biased region" description="Basic residues" evidence="1">
    <location>
        <begin position="35"/>
        <end position="46"/>
    </location>
</feature>
<feature type="compositionally biased region" description="Basic and acidic residues" evidence="1">
    <location>
        <begin position="22"/>
        <end position="34"/>
    </location>
</feature>
<feature type="compositionally biased region" description="Polar residues" evidence="1">
    <location>
        <begin position="109"/>
        <end position="118"/>
    </location>
</feature>
<sequence>RHFDVDFTVLLSLSADFGLRRLQEDSSGEEDWKKRTLQTRATKKKQGTSSENLPDTEEEPATRWKQILSERARWQRDQDEPTGGFLSIGTQSDNTELQEPSVKKRKVGVTSSDGPSATQQAAIKIKNYGIRHQKPKATVLRRIPAAASAATEPSFTGC</sequence>
<keyword evidence="2" id="KW-1185">Reference proteome</keyword>
<protein>
    <submittedName>
        <fullName evidence="3">RRP15-like protein</fullName>
    </submittedName>
</protein>
<name>A0A1I8GXP9_9PLAT</name>
<dbReference type="Proteomes" id="UP000095280">
    <property type="component" value="Unplaced"/>
</dbReference>
<evidence type="ECO:0000313" key="3">
    <source>
        <dbReference type="WBParaSite" id="maker-uti_cns_0003571-snap-gene-0.17-mRNA-1"/>
    </source>
</evidence>
<feature type="compositionally biased region" description="Polar residues" evidence="1">
    <location>
        <begin position="88"/>
        <end position="98"/>
    </location>
</feature>
<organism evidence="2 3">
    <name type="scientific">Macrostomum lignano</name>
    <dbReference type="NCBI Taxonomy" id="282301"/>
    <lineage>
        <taxon>Eukaryota</taxon>
        <taxon>Metazoa</taxon>
        <taxon>Spiralia</taxon>
        <taxon>Lophotrochozoa</taxon>
        <taxon>Platyhelminthes</taxon>
        <taxon>Rhabditophora</taxon>
        <taxon>Macrostomorpha</taxon>
        <taxon>Macrostomida</taxon>
        <taxon>Macrostomidae</taxon>
        <taxon>Macrostomum</taxon>
    </lineage>
</organism>
<evidence type="ECO:0000313" key="2">
    <source>
        <dbReference type="Proteomes" id="UP000095280"/>
    </source>
</evidence>